<dbReference type="InParanoid" id="D8RGJ9"/>
<keyword evidence="8 11" id="KW-0472">Membrane</keyword>
<evidence type="ECO:0000256" key="5">
    <source>
        <dbReference type="ARBA" id="ARBA00022741"/>
    </source>
</evidence>
<dbReference type="Proteomes" id="UP000001514">
    <property type="component" value="Unassembled WGS sequence"/>
</dbReference>
<keyword evidence="6" id="KW-0067">ATP-binding</keyword>
<evidence type="ECO:0000313" key="13">
    <source>
        <dbReference type="EMBL" id="EFJ28370.1"/>
    </source>
</evidence>
<keyword evidence="5" id="KW-0547">Nucleotide-binding</keyword>
<dbReference type="GO" id="GO:0002229">
    <property type="term" value="P:defense response to oomycetes"/>
    <property type="evidence" value="ECO:0007669"/>
    <property type="project" value="UniProtKB-ARBA"/>
</dbReference>
<protein>
    <recommendedName>
        <fullName evidence="12">Protein kinase domain-containing protein</fullName>
    </recommendedName>
</protein>
<evidence type="ECO:0000256" key="1">
    <source>
        <dbReference type="ARBA" id="ARBA00004251"/>
    </source>
</evidence>
<evidence type="ECO:0000256" key="7">
    <source>
        <dbReference type="ARBA" id="ARBA00022989"/>
    </source>
</evidence>
<keyword evidence="2" id="KW-1003">Cell membrane</keyword>
<dbReference type="OMA" id="FLFGREN"/>
<dbReference type="EMBL" id="GL377579">
    <property type="protein sequence ID" value="EFJ28370.1"/>
    <property type="molecule type" value="Genomic_DNA"/>
</dbReference>
<dbReference type="Gene3D" id="1.10.510.10">
    <property type="entry name" value="Transferase(Phosphotransferase) domain 1"/>
    <property type="match status" value="1"/>
</dbReference>
<sequence>GIAVTALVVFVVAAVVVVRIMRNSASHHARKKFSRTTDRKLDPEVGDDQSMAKFSYKQLVSATNAFDLRHKLGPPATSQCYRGVLSDSIVAIKVVSDSNSLVEESLKLVLELASLRHRNLVNLLGWCSNKTTAEQRSSFLVYEFIPNGSLDEHLFSSSTKSNPLPWSHRHKVACGVAQALDHLHSRGLAHGNVKSSNVMLDANFTARLGDYSLKNRGTGKAGGAEQPLAGSMIVAGTFGYVAPEAVQTGRPTSRADVFAFGAVVLELVCGRRALETSSSGEIGDEQRSKVGEDRAADELEKVVDVKLAGLYDVSEMEVLVSLGLACSDLDPERRPAMETVVKMLAGEIPVP</sequence>
<feature type="transmembrane region" description="Helical" evidence="11">
    <location>
        <begin position="6"/>
        <end position="22"/>
    </location>
</feature>
<comment type="subcellular location">
    <subcellularLocation>
        <location evidence="1">Cell membrane</location>
        <topology evidence="1">Single-pass type I membrane protein</topology>
    </subcellularLocation>
</comment>
<evidence type="ECO:0000256" key="2">
    <source>
        <dbReference type="ARBA" id="ARBA00022475"/>
    </source>
</evidence>
<evidence type="ECO:0000256" key="6">
    <source>
        <dbReference type="ARBA" id="ARBA00022840"/>
    </source>
</evidence>
<organism evidence="14">
    <name type="scientific">Selaginella moellendorffii</name>
    <name type="common">Spikemoss</name>
    <dbReference type="NCBI Taxonomy" id="88036"/>
    <lineage>
        <taxon>Eukaryota</taxon>
        <taxon>Viridiplantae</taxon>
        <taxon>Streptophyta</taxon>
        <taxon>Embryophyta</taxon>
        <taxon>Tracheophyta</taxon>
        <taxon>Lycopodiopsida</taxon>
        <taxon>Selaginellales</taxon>
        <taxon>Selaginellaceae</taxon>
        <taxon>Selaginella</taxon>
    </lineage>
</organism>
<dbReference type="GO" id="GO:0004672">
    <property type="term" value="F:protein kinase activity"/>
    <property type="evidence" value="ECO:0007669"/>
    <property type="project" value="InterPro"/>
</dbReference>
<dbReference type="HOGENOM" id="CLU_000288_21_4_1"/>
<name>D8RGJ9_SELML</name>
<keyword evidence="9" id="KW-0675">Receptor</keyword>
<evidence type="ECO:0000256" key="11">
    <source>
        <dbReference type="SAM" id="Phobius"/>
    </source>
</evidence>
<proteinExistence type="predicted"/>
<dbReference type="AlphaFoldDB" id="D8RGJ9"/>
<dbReference type="GO" id="GO:0005886">
    <property type="term" value="C:plasma membrane"/>
    <property type="evidence" value="ECO:0000318"/>
    <property type="project" value="GO_Central"/>
</dbReference>
<keyword evidence="10" id="KW-0325">Glycoprotein</keyword>
<dbReference type="eggNOG" id="ENOG502QT3J">
    <property type="taxonomic scope" value="Eukaryota"/>
</dbReference>
<dbReference type="KEGG" id="smo:SELMODRAFT_13423"/>
<keyword evidence="3 11" id="KW-0812">Transmembrane</keyword>
<dbReference type="Gene3D" id="3.30.200.20">
    <property type="entry name" value="Phosphorylase Kinase, domain 1"/>
    <property type="match status" value="1"/>
</dbReference>
<keyword evidence="4" id="KW-0732">Signal</keyword>
<evidence type="ECO:0000256" key="3">
    <source>
        <dbReference type="ARBA" id="ARBA00022692"/>
    </source>
</evidence>
<dbReference type="InterPro" id="IPR050528">
    <property type="entry name" value="L-type_Lectin-RKs"/>
</dbReference>
<evidence type="ECO:0000256" key="10">
    <source>
        <dbReference type="ARBA" id="ARBA00023180"/>
    </source>
</evidence>
<keyword evidence="7 11" id="KW-1133">Transmembrane helix</keyword>
<evidence type="ECO:0000259" key="12">
    <source>
        <dbReference type="PROSITE" id="PS50011"/>
    </source>
</evidence>
<feature type="non-terminal residue" evidence="13">
    <location>
        <position position="351"/>
    </location>
</feature>
<dbReference type="FunFam" id="1.10.510.10:FF:000240">
    <property type="entry name" value="Lectin-domain containing receptor kinase A4.3"/>
    <property type="match status" value="1"/>
</dbReference>
<evidence type="ECO:0000313" key="14">
    <source>
        <dbReference type="Proteomes" id="UP000001514"/>
    </source>
</evidence>
<dbReference type="InterPro" id="IPR000719">
    <property type="entry name" value="Prot_kinase_dom"/>
</dbReference>
<dbReference type="InterPro" id="IPR011009">
    <property type="entry name" value="Kinase-like_dom_sf"/>
</dbReference>
<feature type="non-terminal residue" evidence="13">
    <location>
        <position position="1"/>
    </location>
</feature>
<evidence type="ECO:0000256" key="9">
    <source>
        <dbReference type="ARBA" id="ARBA00023170"/>
    </source>
</evidence>
<dbReference type="GO" id="GO:0005524">
    <property type="term" value="F:ATP binding"/>
    <property type="evidence" value="ECO:0007669"/>
    <property type="project" value="UniProtKB-KW"/>
</dbReference>
<dbReference type="SUPFAM" id="SSF56112">
    <property type="entry name" value="Protein kinase-like (PK-like)"/>
    <property type="match status" value="1"/>
</dbReference>
<dbReference type="Pfam" id="PF00069">
    <property type="entry name" value="Pkinase"/>
    <property type="match status" value="1"/>
</dbReference>
<gene>
    <name evidence="13" type="ORF">SELMODRAFT_13423</name>
</gene>
<reference evidence="13 14" key="1">
    <citation type="journal article" date="2011" name="Science">
        <title>The Selaginella genome identifies genetic changes associated with the evolution of vascular plants.</title>
        <authorList>
            <person name="Banks J.A."/>
            <person name="Nishiyama T."/>
            <person name="Hasebe M."/>
            <person name="Bowman J.L."/>
            <person name="Gribskov M."/>
            <person name="dePamphilis C."/>
            <person name="Albert V.A."/>
            <person name="Aono N."/>
            <person name="Aoyama T."/>
            <person name="Ambrose B.A."/>
            <person name="Ashton N.W."/>
            <person name="Axtell M.J."/>
            <person name="Barker E."/>
            <person name="Barker M.S."/>
            <person name="Bennetzen J.L."/>
            <person name="Bonawitz N.D."/>
            <person name="Chapple C."/>
            <person name="Cheng C."/>
            <person name="Correa L.G."/>
            <person name="Dacre M."/>
            <person name="DeBarry J."/>
            <person name="Dreyer I."/>
            <person name="Elias M."/>
            <person name="Engstrom E.M."/>
            <person name="Estelle M."/>
            <person name="Feng L."/>
            <person name="Finet C."/>
            <person name="Floyd S.K."/>
            <person name="Frommer W.B."/>
            <person name="Fujita T."/>
            <person name="Gramzow L."/>
            <person name="Gutensohn M."/>
            <person name="Harholt J."/>
            <person name="Hattori M."/>
            <person name="Heyl A."/>
            <person name="Hirai T."/>
            <person name="Hiwatashi Y."/>
            <person name="Ishikawa M."/>
            <person name="Iwata M."/>
            <person name="Karol K.G."/>
            <person name="Koehler B."/>
            <person name="Kolukisaoglu U."/>
            <person name="Kubo M."/>
            <person name="Kurata T."/>
            <person name="Lalonde S."/>
            <person name="Li K."/>
            <person name="Li Y."/>
            <person name="Litt A."/>
            <person name="Lyons E."/>
            <person name="Manning G."/>
            <person name="Maruyama T."/>
            <person name="Michael T.P."/>
            <person name="Mikami K."/>
            <person name="Miyazaki S."/>
            <person name="Morinaga S."/>
            <person name="Murata T."/>
            <person name="Mueller-Roeber B."/>
            <person name="Nelson D.R."/>
            <person name="Obara M."/>
            <person name="Oguri Y."/>
            <person name="Olmstead R.G."/>
            <person name="Onodera N."/>
            <person name="Petersen B.L."/>
            <person name="Pils B."/>
            <person name="Prigge M."/>
            <person name="Rensing S.A."/>
            <person name="Riano-Pachon D.M."/>
            <person name="Roberts A.W."/>
            <person name="Sato Y."/>
            <person name="Scheller H.V."/>
            <person name="Schulz B."/>
            <person name="Schulz C."/>
            <person name="Shakirov E.V."/>
            <person name="Shibagaki N."/>
            <person name="Shinohara N."/>
            <person name="Shippen D.E."/>
            <person name="Soerensen I."/>
            <person name="Sotooka R."/>
            <person name="Sugimoto N."/>
            <person name="Sugita M."/>
            <person name="Sumikawa N."/>
            <person name="Tanurdzic M."/>
            <person name="Theissen G."/>
            <person name="Ulvskov P."/>
            <person name="Wakazuki S."/>
            <person name="Weng J.K."/>
            <person name="Willats W.W."/>
            <person name="Wipf D."/>
            <person name="Wolf P.G."/>
            <person name="Yang L."/>
            <person name="Zimmer A.D."/>
            <person name="Zhu Q."/>
            <person name="Mitros T."/>
            <person name="Hellsten U."/>
            <person name="Loque D."/>
            <person name="Otillar R."/>
            <person name="Salamov A."/>
            <person name="Schmutz J."/>
            <person name="Shapiro H."/>
            <person name="Lindquist E."/>
            <person name="Lucas S."/>
            <person name="Rokhsar D."/>
            <person name="Grigoriev I.V."/>
        </authorList>
    </citation>
    <scope>NUCLEOTIDE SEQUENCE [LARGE SCALE GENOMIC DNA]</scope>
</reference>
<evidence type="ECO:0000256" key="4">
    <source>
        <dbReference type="ARBA" id="ARBA00022729"/>
    </source>
</evidence>
<accession>D8RGJ9</accession>
<dbReference type="PANTHER" id="PTHR27007">
    <property type="match status" value="1"/>
</dbReference>
<dbReference type="Gramene" id="EFJ28370">
    <property type="protein sequence ID" value="EFJ28370"/>
    <property type="gene ID" value="SELMODRAFT_13423"/>
</dbReference>
<dbReference type="PROSITE" id="PS50011">
    <property type="entry name" value="PROTEIN_KINASE_DOM"/>
    <property type="match status" value="1"/>
</dbReference>
<evidence type="ECO:0000256" key="8">
    <source>
        <dbReference type="ARBA" id="ARBA00023136"/>
    </source>
</evidence>
<feature type="domain" description="Protein kinase" evidence="12">
    <location>
        <begin position="66"/>
        <end position="351"/>
    </location>
</feature>
<keyword evidence="14" id="KW-1185">Reference proteome</keyword>